<dbReference type="GO" id="GO:0000160">
    <property type="term" value="P:phosphorelay signal transduction system"/>
    <property type="evidence" value="ECO:0007669"/>
    <property type="project" value="InterPro"/>
</dbReference>
<evidence type="ECO:0000313" key="6">
    <source>
        <dbReference type="EMBL" id="KAA2235992.1"/>
    </source>
</evidence>
<keyword evidence="2" id="KW-0805">Transcription regulation</keyword>
<evidence type="ECO:0000256" key="1">
    <source>
        <dbReference type="ARBA" id="ARBA00022553"/>
    </source>
</evidence>
<comment type="caution">
    <text evidence="6">The sequence shown here is derived from an EMBL/GenBank/DDBJ whole genome shotgun (WGS) entry which is preliminary data.</text>
</comment>
<dbReference type="Gene3D" id="3.40.50.2300">
    <property type="match status" value="1"/>
</dbReference>
<evidence type="ECO:0000256" key="4">
    <source>
        <dbReference type="PROSITE-ProRule" id="PRU00169"/>
    </source>
</evidence>
<evidence type="ECO:0000313" key="7">
    <source>
        <dbReference type="Proteomes" id="UP000323142"/>
    </source>
</evidence>
<protein>
    <submittedName>
        <fullName evidence="6">Response regulator</fullName>
    </submittedName>
</protein>
<sequence length="134" mass="13893">MHGAASLMTRSLRVLVVEDEALVADYVADIIEDAGHTVAGVAATGEKAIELLESASIDLAVLDITLRGPMTGIDVASTARACGVPHLFITGSGDPSTRAAAEETQPLGFLLKPFSGERLIEVLMAVITSGHEPL</sequence>
<dbReference type="PANTHER" id="PTHR44591:SF3">
    <property type="entry name" value="RESPONSE REGULATORY DOMAIN-CONTAINING PROTEIN"/>
    <property type="match status" value="1"/>
</dbReference>
<feature type="modified residue" description="4-aspartylphosphate" evidence="4">
    <location>
        <position position="63"/>
    </location>
</feature>
<organism evidence="6 7">
    <name type="scientific">Salinarimonas soli</name>
    <dbReference type="NCBI Taxonomy" id="1638099"/>
    <lineage>
        <taxon>Bacteria</taxon>
        <taxon>Pseudomonadati</taxon>
        <taxon>Pseudomonadota</taxon>
        <taxon>Alphaproteobacteria</taxon>
        <taxon>Hyphomicrobiales</taxon>
        <taxon>Salinarimonadaceae</taxon>
        <taxon>Salinarimonas</taxon>
    </lineage>
</organism>
<accession>A0A5B2VC50</accession>
<dbReference type="Pfam" id="PF00072">
    <property type="entry name" value="Response_reg"/>
    <property type="match status" value="1"/>
</dbReference>
<dbReference type="AlphaFoldDB" id="A0A5B2VC50"/>
<feature type="domain" description="Response regulatory" evidence="5">
    <location>
        <begin position="13"/>
        <end position="127"/>
    </location>
</feature>
<dbReference type="PANTHER" id="PTHR44591">
    <property type="entry name" value="STRESS RESPONSE REGULATOR PROTEIN 1"/>
    <property type="match status" value="1"/>
</dbReference>
<reference evidence="6 7" key="2">
    <citation type="submission" date="2019-09" db="EMBL/GenBank/DDBJ databases">
        <authorList>
            <person name="Jin C."/>
        </authorList>
    </citation>
    <scope>NUCLEOTIDE SEQUENCE [LARGE SCALE GENOMIC DNA]</scope>
    <source>
        <strain evidence="6 7">BN140002</strain>
    </source>
</reference>
<keyword evidence="1 4" id="KW-0597">Phosphoprotein</keyword>
<dbReference type="InterPro" id="IPR011006">
    <property type="entry name" value="CheY-like_superfamily"/>
</dbReference>
<evidence type="ECO:0000256" key="3">
    <source>
        <dbReference type="ARBA" id="ARBA00023163"/>
    </source>
</evidence>
<dbReference type="PROSITE" id="PS50110">
    <property type="entry name" value="RESPONSE_REGULATORY"/>
    <property type="match status" value="1"/>
</dbReference>
<dbReference type="Proteomes" id="UP000323142">
    <property type="component" value="Unassembled WGS sequence"/>
</dbReference>
<keyword evidence="7" id="KW-1185">Reference proteome</keyword>
<evidence type="ECO:0000256" key="2">
    <source>
        <dbReference type="ARBA" id="ARBA00023015"/>
    </source>
</evidence>
<dbReference type="SMART" id="SM00448">
    <property type="entry name" value="REC"/>
    <property type="match status" value="1"/>
</dbReference>
<reference evidence="6 7" key="1">
    <citation type="submission" date="2019-09" db="EMBL/GenBank/DDBJ databases">
        <title>Salinarimonas rosea gen. nov., sp. nov., a new member of the a-2 subgroup of the Proteobacteria.</title>
        <authorList>
            <person name="Liu J."/>
        </authorList>
    </citation>
    <scope>NUCLEOTIDE SEQUENCE [LARGE SCALE GENOMIC DNA]</scope>
    <source>
        <strain evidence="6 7">BN140002</strain>
    </source>
</reference>
<proteinExistence type="predicted"/>
<name>A0A5B2VC50_9HYPH</name>
<dbReference type="SUPFAM" id="SSF52172">
    <property type="entry name" value="CheY-like"/>
    <property type="match status" value="1"/>
</dbReference>
<dbReference type="InterPro" id="IPR050595">
    <property type="entry name" value="Bact_response_regulator"/>
</dbReference>
<evidence type="ECO:0000259" key="5">
    <source>
        <dbReference type="PROSITE" id="PS50110"/>
    </source>
</evidence>
<dbReference type="EMBL" id="VUOA01000030">
    <property type="protein sequence ID" value="KAA2235992.1"/>
    <property type="molecule type" value="Genomic_DNA"/>
</dbReference>
<dbReference type="InterPro" id="IPR001789">
    <property type="entry name" value="Sig_transdc_resp-reg_receiver"/>
</dbReference>
<dbReference type="RefSeq" id="WP_149819772.1">
    <property type="nucleotide sequence ID" value="NZ_VUOA01000030.1"/>
</dbReference>
<keyword evidence="3" id="KW-0804">Transcription</keyword>
<dbReference type="OrthoDB" id="7060229at2"/>
<gene>
    <name evidence="6" type="ORF">F0L46_17165</name>
</gene>